<dbReference type="SUPFAM" id="SSF55890">
    <property type="entry name" value="Sporulation response regulatory protein Spo0B"/>
    <property type="match status" value="1"/>
</dbReference>
<dbReference type="Gene3D" id="1.10.287.130">
    <property type="match status" value="1"/>
</dbReference>
<evidence type="ECO:0000313" key="7">
    <source>
        <dbReference type="Proteomes" id="UP001144256"/>
    </source>
</evidence>
<keyword evidence="4" id="KW-0812">Transmembrane</keyword>
<protein>
    <submittedName>
        <fullName evidence="6">Sensor histidine kinase</fullName>
    </submittedName>
</protein>
<feature type="transmembrane region" description="Helical" evidence="4">
    <location>
        <begin position="6"/>
        <end position="22"/>
    </location>
</feature>
<evidence type="ECO:0000256" key="4">
    <source>
        <dbReference type="SAM" id="Phobius"/>
    </source>
</evidence>
<evidence type="ECO:0000256" key="3">
    <source>
        <dbReference type="ARBA" id="ARBA00022777"/>
    </source>
</evidence>
<keyword evidence="1" id="KW-0597">Phosphoprotein</keyword>
<comment type="caution">
    <text evidence="6">The sequence shown here is derived from an EMBL/GenBank/DDBJ whole genome shotgun (WGS) entry which is preliminary data.</text>
</comment>
<dbReference type="Proteomes" id="UP001144256">
    <property type="component" value="Unassembled WGS sequence"/>
</dbReference>
<feature type="transmembrane region" description="Helical" evidence="4">
    <location>
        <begin position="34"/>
        <end position="54"/>
    </location>
</feature>
<dbReference type="GO" id="GO:0042802">
    <property type="term" value="F:identical protein binding"/>
    <property type="evidence" value="ECO:0007669"/>
    <property type="project" value="TreeGrafter"/>
</dbReference>
<dbReference type="CDD" id="cd16935">
    <property type="entry name" value="HATPase_AgrC-ComD-like"/>
    <property type="match status" value="1"/>
</dbReference>
<dbReference type="Gene3D" id="3.30.565.10">
    <property type="entry name" value="Histidine kinase-like ATPase, C-terminal domain"/>
    <property type="match status" value="1"/>
</dbReference>
<dbReference type="InterPro" id="IPR032834">
    <property type="entry name" value="NatK-like_C"/>
</dbReference>
<reference evidence="6" key="1">
    <citation type="submission" date="2022-06" db="EMBL/GenBank/DDBJ databases">
        <title>Vallitalea longa sp. nov., an anaerobic bacterium isolated from marine sediment.</title>
        <authorList>
            <person name="Hirano S."/>
            <person name="Terahara T."/>
            <person name="Mori K."/>
            <person name="Hamada M."/>
            <person name="Matsumoto R."/>
            <person name="Kobayashi T."/>
        </authorList>
    </citation>
    <scope>NUCLEOTIDE SEQUENCE</scope>
    <source>
        <strain evidence="6">SH18-1</strain>
    </source>
</reference>
<feature type="transmembrane region" description="Helical" evidence="4">
    <location>
        <begin position="161"/>
        <end position="184"/>
    </location>
</feature>
<dbReference type="RefSeq" id="WP_281812901.1">
    <property type="nucleotide sequence ID" value="NZ_BRLB01000001.1"/>
</dbReference>
<feature type="transmembrane region" description="Helical" evidence="4">
    <location>
        <begin position="126"/>
        <end position="149"/>
    </location>
</feature>
<dbReference type="PANTHER" id="PTHR40448:SF1">
    <property type="entry name" value="TWO-COMPONENT SENSOR HISTIDINE KINASE"/>
    <property type="match status" value="1"/>
</dbReference>
<feature type="transmembrane region" description="Helical" evidence="4">
    <location>
        <begin position="60"/>
        <end position="81"/>
    </location>
</feature>
<dbReference type="InterPro" id="IPR016120">
    <property type="entry name" value="Sig_transdc_His_kin_SpoOB"/>
</dbReference>
<keyword evidence="4" id="KW-0472">Membrane</keyword>
<feature type="transmembrane region" description="Helical" evidence="4">
    <location>
        <begin position="196"/>
        <end position="216"/>
    </location>
</feature>
<dbReference type="EMBL" id="BRLB01000001">
    <property type="protein sequence ID" value="GKX28536.1"/>
    <property type="molecule type" value="Genomic_DNA"/>
</dbReference>
<dbReference type="InterPro" id="IPR036890">
    <property type="entry name" value="HATPase_C_sf"/>
</dbReference>
<evidence type="ECO:0000313" key="6">
    <source>
        <dbReference type="EMBL" id="GKX28536.1"/>
    </source>
</evidence>
<sequence length="440" mass="50175">MIWHVIDFFVDIVEALIIIKYCSSVYKKRYDNNICYYIGGISIAIVIFIFNYFSQGTENSTFRGSFATMIIIMFIVVMILYDDKITKLLLGYIGLLILIVAIEGVILSLLSFIFGESPAVFAKSNILRVLGMVSSKLITFFIVVLFACNENKFGLRIIKKSLLMEIILLFILNIGIMACIVPIYRNLIYKNSKDGIIAGIVILGLGIINIVSLLIYDKLIIQSKKDLELQLKLQQYEIQSKYYDEINDATMKLKSLRHDMSNHLGNIKGLVVYKEYAKLEEYLNKLLSEIDEVDKIIITNYPAISALLNRKYVQAEKNNINFTMNVSSIKDITIDVVDICIILGNLIDNAIEANLKVEEKNRYIKIDISNANNYIVIDCVNSIINNKIIDLNTTKADKNIHGIGLKNVRNIVEKHYGDIQIMRIKDYFSINIMLYNGKLS</sequence>
<accession>A0A9W5Y9F4</accession>
<dbReference type="AlphaFoldDB" id="A0A9W5Y9F4"/>
<dbReference type="SUPFAM" id="SSF55874">
    <property type="entry name" value="ATPase domain of HSP90 chaperone/DNA topoisomerase II/histidine kinase"/>
    <property type="match status" value="1"/>
</dbReference>
<proteinExistence type="predicted"/>
<keyword evidence="2" id="KW-0808">Transferase</keyword>
<dbReference type="PANTHER" id="PTHR40448">
    <property type="entry name" value="TWO-COMPONENT SENSOR HISTIDINE KINASE"/>
    <property type="match status" value="1"/>
</dbReference>
<organism evidence="6 7">
    <name type="scientific">Vallitalea longa</name>
    <dbReference type="NCBI Taxonomy" id="2936439"/>
    <lineage>
        <taxon>Bacteria</taxon>
        <taxon>Bacillati</taxon>
        <taxon>Bacillota</taxon>
        <taxon>Clostridia</taxon>
        <taxon>Lachnospirales</taxon>
        <taxon>Vallitaleaceae</taxon>
        <taxon>Vallitalea</taxon>
    </lineage>
</organism>
<name>A0A9W5Y9F4_9FIRM</name>
<evidence type="ECO:0000259" key="5">
    <source>
        <dbReference type="Pfam" id="PF14501"/>
    </source>
</evidence>
<gene>
    <name evidence="6" type="ORF">SH1V18_10160</name>
</gene>
<evidence type="ECO:0000256" key="2">
    <source>
        <dbReference type="ARBA" id="ARBA00022679"/>
    </source>
</evidence>
<evidence type="ECO:0000256" key="1">
    <source>
        <dbReference type="ARBA" id="ARBA00022553"/>
    </source>
</evidence>
<keyword evidence="4" id="KW-1133">Transmembrane helix</keyword>
<dbReference type="GO" id="GO:0000155">
    <property type="term" value="F:phosphorelay sensor kinase activity"/>
    <property type="evidence" value="ECO:0007669"/>
    <property type="project" value="InterPro"/>
</dbReference>
<feature type="transmembrane region" description="Helical" evidence="4">
    <location>
        <begin position="88"/>
        <end position="114"/>
    </location>
</feature>
<dbReference type="Pfam" id="PF14501">
    <property type="entry name" value="HATPase_c_5"/>
    <property type="match status" value="1"/>
</dbReference>
<keyword evidence="3 6" id="KW-0418">Kinase</keyword>
<feature type="domain" description="Sensor histidine kinase NatK-like C-terminal" evidence="5">
    <location>
        <begin position="335"/>
        <end position="434"/>
    </location>
</feature>
<keyword evidence="7" id="KW-1185">Reference proteome</keyword>